<comment type="subcellular location">
    <subcellularLocation>
        <location evidence="1">Nucleus</location>
    </subcellularLocation>
</comment>
<proteinExistence type="predicted"/>
<evidence type="ECO:0000313" key="6">
    <source>
        <dbReference type="WBParaSite" id="jg18305"/>
    </source>
</evidence>
<dbReference type="GO" id="GO:0000467">
    <property type="term" value="P:exonucleolytic trimming to generate mature 3'-end of 5.8S rRNA from tricistronic rRNA transcript (SSU-rRNA, 5.8S rRNA, LSU-rRNA)"/>
    <property type="evidence" value="ECO:0007669"/>
    <property type="project" value="TreeGrafter"/>
</dbReference>
<dbReference type="InterPro" id="IPR012340">
    <property type="entry name" value="NA-bd_OB-fold"/>
</dbReference>
<evidence type="ECO:0000256" key="2">
    <source>
        <dbReference type="ARBA" id="ARBA00022835"/>
    </source>
</evidence>
<reference evidence="6" key="1">
    <citation type="submission" date="2022-11" db="UniProtKB">
        <authorList>
            <consortium name="WormBaseParasite"/>
        </authorList>
    </citation>
    <scope>IDENTIFICATION</scope>
</reference>
<dbReference type="GO" id="GO:0003723">
    <property type="term" value="F:RNA binding"/>
    <property type="evidence" value="ECO:0007669"/>
    <property type="project" value="UniProtKB-KW"/>
</dbReference>
<dbReference type="PANTHER" id="PTHR21321:SF1">
    <property type="entry name" value="EXOSOME COMPLEX COMPONENT RRP40"/>
    <property type="match status" value="1"/>
</dbReference>
<dbReference type="Proteomes" id="UP000887574">
    <property type="component" value="Unplaced"/>
</dbReference>
<dbReference type="GO" id="GO:0000176">
    <property type="term" value="C:nuclear exosome (RNase complex)"/>
    <property type="evidence" value="ECO:0007669"/>
    <property type="project" value="TreeGrafter"/>
</dbReference>
<dbReference type="GO" id="GO:0000177">
    <property type="term" value="C:cytoplasmic exosome (RNase complex)"/>
    <property type="evidence" value="ECO:0007669"/>
    <property type="project" value="TreeGrafter"/>
</dbReference>
<protein>
    <submittedName>
        <fullName evidence="6">K Homology domain-containing protein</fullName>
    </submittedName>
</protein>
<feature type="domain" description="K Homology" evidence="4">
    <location>
        <begin position="167"/>
        <end position="208"/>
    </location>
</feature>
<evidence type="ECO:0000256" key="3">
    <source>
        <dbReference type="ARBA" id="ARBA00022884"/>
    </source>
</evidence>
<keyword evidence="5" id="KW-1185">Reference proteome</keyword>
<dbReference type="InterPro" id="IPR004088">
    <property type="entry name" value="KH_dom_type_1"/>
</dbReference>
<dbReference type="GO" id="GO:0071035">
    <property type="term" value="P:nuclear polyadenylation-dependent rRNA catabolic process"/>
    <property type="evidence" value="ECO:0007669"/>
    <property type="project" value="TreeGrafter"/>
</dbReference>
<name>A0A915DE84_9BILA</name>
<sequence>MLVTLGKRACDVCLLLRFRQKAYAPEDKYSVEMTRILLPGDFVTASLRSATNEEKVIGSGLEKRPDGIYSIVPGMLHEKENKLWVVTSIKRYIPHAGDRVLGVVSARAGDYFRVDIGAPIMLYSALLLSRVLPSEIAQVFVSQFEPEMSCVDTEGRARGMGVITTPGLVFSVTLNYARRLISTEDDFLASLGKRIKFEVTVGMNGKICSKKNQRVKAARKTRKQPSQLRCCEGVANCVRTGTRTCHGCFLNCAEVEQLSELTKSFFQCLRTEFPDVSVTSKAYLLCSHVVSFVRCHGFWRIIFEESVESLHRKRRVLASTTRPSFSKVVCQQLTKT</sequence>
<dbReference type="Pfam" id="PF15985">
    <property type="entry name" value="KH_6"/>
    <property type="match status" value="1"/>
</dbReference>
<accession>A0A915DE84</accession>
<evidence type="ECO:0000256" key="1">
    <source>
        <dbReference type="ARBA" id="ARBA00004123"/>
    </source>
</evidence>
<dbReference type="AlphaFoldDB" id="A0A915DE84"/>
<dbReference type="WBParaSite" id="jg18305">
    <property type="protein sequence ID" value="jg18305"/>
    <property type="gene ID" value="jg18305"/>
</dbReference>
<dbReference type="InterPro" id="IPR036612">
    <property type="entry name" value="KH_dom_type_1_sf"/>
</dbReference>
<evidence type="ECO:0000313" key="5">
    <source>
        <dbReference type="Proteomes" id="UP000887574"/>
    </source>
</evidence>
<dbReference type="SUPFAM" id="SSF50249">
    <property type="entry name" value="Nucleic acid-binding proteins"/>
    <property type="match status" value="1"/>
</dbReference>
<keyword evidence="3" id="KW-0694">RNA-binding</keyword>
<dbReference type="InterPro" id="IPR026699">
    <property type="entry name" value="Exosome_RNA_bind1/RRP40/RRP4"/>
</dbReference>
<dbReference type="GO" id="GO:0071038">
    <property type="term" value="P:TRAMP-dependent tRNA surveillance pathway"/>
    <property type="evidence" value="ECO:0007669"/>
    <property type="project" value="TreeGrafter"/>
</dbReference>
<dbReference type="GO" id="GO:0034475">
    <property type="term" value="P:U4 snRNA 3'-end processing"/>
    <property type="evidence" value="ECO:0007669"/>
    <property type="project" value="TreeGrafter"/>
</dbReference>
<dbReference type="GO" id="GO:0071034">
    <property type="term" value="P:CUT catabolic process"/>
    <property type="evidence" value="ECO:0007669"/>
    <property type="project" value="TreeGrafter"/>
</dbReference>
<dbReference type="Gene3D" id="3.30.1370.10">
    <property type="entry name" value="K Homology domain, type 1"/>
    <property type="match status" value="1"/>
</dbReference>
<evidence type="ECO:0000259" key="4">
    <source>
        <dbReference type="Pfam" id="PF15985"/>
    </source>
</evidence>
<dbReference type="SUPFAM" id="SSF110324">
    <property type="entry name" value="Ribosomal L27 protein-like"/>
    <property type="match status" value="1"/>
</dbReference>
<keyword evidence="2" id="KW-0271">Exosome</keyword>
<organism evidence="5 6">
    <name type="scientific">Ditylenchus dipsaci</name>
    <dbReference type="NCBI Taxonomy" id="166011"/>
    <lineage>
        <taxon>Eukaryota</taxon>
        <taxon>Metazoa</taxon>
        <taxon>Ecdysozoa</taxon>
        <taxon>Nematoda</taxon>
        <taxon>Chromadorea</taxon>
        <taxon>Rhabditida</taxon>
        <taxon>Tylenchina</taxon>
        <taxon>Tylenchomorpha</taxon>
        <taxon>Sphaerularioidea</taxon>
        <taxon>Anguinidae</taxon>
        <taxon>Anguininae</taxon>
        <taxon>Ditylenchus</taxon>
    </lineage>
</organism>
<dbReference type="SUPFAM" id="SSF54791">
    <property type="entry name" value="Eukaryotic type KH-domain (KH-domain type I)"/>
    <property type="match status" value="1"/>
</dbReference>
<dbReference type="PANTHER" id="PTHR21321">
    <property type="entry name" value="PNAS-3 RELATED"/>
    <property type="match status" value="1"/>
</dbReference>
<dbReference type="GO" id="GO:0071051">
    <property type="term" value="P:poly(A)-dependent snoRNA 3'-end processing"/>
    <property type="evidence" value="ECO:0007669"/>
    <property type="project" value="TreeGrafter"/>
</dbReference>